<keyword evidence="2" id="KW-1185">Reference proteome</keyword>
<dbReference type="EMBL" id="CP115149">
    <property type="protein sequence ID" value="WBL34974.1"/>
    <property type="molecule type" value="Genomic_DNA"/>
</dbReference>
<sequence length="134" mass="12913">MIVRVSHCIYGGGVVDRSFEGAGALTEEVDGGVAGAMATDPGAFAAAGRVELAAALPEADEGVLDGFLGEGGVAQDLDGGSEGGAGVFGDDGIEGGGIAGAEAFEVGGHGARPATLGGGVIEVLSRVRTWGVRG</sequence>
<evidence type="ECO:0000313" key="2">
    <source>
        <dbReference type="Proteomes" id="UP001212803"/>
    </source>
</evidence>
<proteinExistence type="predicted"/>
<reference evidence="1 2" key="1">
    <citation type="journal article" date="2023" name="ISME J.">
        <title>Thermophilic Dehalococcoidia with unusual traits shed light on an unexpected past.</title>
        <authorList>
            <person name="Palmer M."/>
            <person name="Covington J.K."/>
            <person name="Zhou E.M."/>
            <person name="Thomas S.C."/>
            <person name="Habib N."/>
            <person name="Seymour C.O."/>
            <person name="Lai D."/>
            <person name="Johnston J."/>
            <person name="Hashimi A."/>
            <person name="Jiao J.Y."/>
            <person name="Muok A.R."/>
            <person name="Liu L."/>
            <person name="Xian W.D."/>
            <person name="Zhi X.Y."/>
            <person name="Li M.M."/>
            <person name="Silva L.P."/>
            <person name="Bowen B.P."/>
            <person name="Louie K."/>
            <person name="Briegel A."/>
            <person name="Pett-Ridge J."/>
            <person name="Weber P.K."/>
            <person name="Tocheva E.I."/>
            <person name="Woyke T."/>
            <person name="Northen T.R."/>
            <person name="Mayali X."/>
            <person name="Li W.J."/>
            <person name="Hedlund B.P."/>
        </authorList>
    </citation>
    <scope>NUCLEOTIDE SEQUENCE [LARGE SCALE GENOMIC DNA]</scope>
    <source>
        <strain evidence="1 2">YIM 72310</strain>
    </source>
</reference>
<accession>A0ABY7M2U0</accession>
<dbReference type="Proteomes" id="UP001212803">
    <property type="component" value="Chromosome"/>
</dbReference>
<protein>
    <submittedName>
        <fullName evidence="1">Uncharacterized protein</fullName>
    </submittedName>
</protein>
<organism evidence="1 2">
    <name type="scientific">Tepidiforma flava</name>
    <dbReference type="NCBI Taxonomy" id="3004094"/>
    <lineage>
        <taxon>Bacteria</taxon>
        <taxon>Bacillati</taxon>
        <taxon>Chloroflexota</taxon>
        <taxon>Tepidiformia</taxon>
        <taxon>Tepidiformales</taxon>
        <taxon>Tepidiformaceae</taxon>
        <taxon>Tepidiforma</taxon>
    </lineage>
</organism>
<name>A0ABY7M2U0_9CHLR</name>
<gene>
    <name evidence="1" type="ORF">O0235_09220</name>
</gene>
<evidence type="ECO:0000313" key="1">
    <source>
        <dbReference type="EMBL" id="WBL34974.1"/>
    </source>
</evidence>